<comment type="caution">
    <text evidence="1">The sequence shown here is derived from an EMBL/GenBank/DDBJ whole genome shotgun (WGS) entry which is preliminary data.</text>
</comment>
<evidence type="ECO:0000313" key="2">
    <source>
        <dbReference type="Proteomes" id="UP001385499"/>
    </source>
</evidence>
<gene>
    <name evidence="1" type="ORF">V6575_06540</name>
</gene>
<proteinExistence type="predicted"/>
<evidence type="ECO:0000313" key="1">
    <source>
        <dbReference type="EMBL" id="MEJ8473737.1"/>
    </source>
</evidence>
<dbReference type="SUPFAM" id="SSF54427">
    <property type="entry name" value="NTF2-like"/>
    <property type="match status" value="1"/>
</dbReference>
<sequence length="163" mass="18953">MRDPFLNPFPEQDETRRSIWEMLVARDIEAFLTADWSMVEDDFIALGFLGISGNKASNPDKWSLAFPTLEHYRDEWLKQAREFAEVEFAEDVRKAIHTATRLEEIEIKGDVALVRKKFDGGIMRADGNFDVMQWQTLYYCRAQNDGWKISGFTGYLPYPLTES</sequence>
<reference evidence="1 2" key="1">
    <citation type="submission" date="2024-02" db="EMBL/GenBank/DDBJ databases">
        <title>Roseibium algae sp. nov., isolated from marine alga (Grateloupia sp.), showing potential in myo-inositol conversion.</title>
        <authorList>
            <person name="Wang Y."/>
        </authorList>
    </citation>
    <scope>NUCLEOTIDE SEQUENCE [LARGE SCALE GENOMIC DNA]</scope>
    <source>
        <strain evidence="1 2">H3510</strain>
    </source>
</reference>
<evidence type="ECO:0008006" key="3">
    <source>
        <dbReference type="Google" id="ProtNLM"/>
    </source>
</evidence>
<name>A0ABU8THV5_9HYPH</name>
<dbReference type="Proteomes" id="UP001385499">
    <property type="component" value="Unassembled WGS sequence"/>
</dbReference>
<dbReference type="EMBL" id="JBAKIA010000004">
    <property type="protein sequence ID" value="MEJ8473737.1"/>
    <property type="molecule type" value="Genomic_DNA"/>
</dbReference>
<accession>A0ABU8THV5</accession>
<dbReference type="InterPro" id="IPR032710">
    <property type="entry name" value="NTF2-like_dom_sf"/>
</dbReference>
<protein>
    <recommendedName>
        <fullName evidence="3">SnoaL-like protein</fullName>
    </recommendedName>
</protein>
<keyword evidence="2" id="KW-1185">Reference proteome</keyword>
<organism evidence="1 2">
    <name type="scientific">Roseibium algae</name>
    <dbReference type="NCBI Taxonomy" id="3123038"/>
    <lineage>
        <taxon>Bacteria</taxon>
        <taxon>Pseudomonadati</taxon>
        <taxon>Pseudomonadota</taxon>
        <taxon>Alphaproteobacteria</taxon>
        <taxon>Hyphomicrobiales</taxon>
        <taxon>Stappiaceae</taxon>
        <taxon>Roseibium</taxon>
    </lineage>
</organism>
<dbReference type="RefSeq" id="WP_340273397.1">
    <property type="nucleotide sequence ID" value="NZ_JBAKIA010000004.1"/>
</dbReference>